<evidence type="ECO:0000259" key="16">
    <source>
        <dbReference type="PROSITE" id="PS51352"/>
    </source>
</evidence>
<evidence type="ECO:0000256" key="14">
    <source>
        <dbReference type="RuleBase" id="RU004208"/>
    </source>
</evidence>
<dbReference type="CDD" id="cd02981">
    <property type="entry name" value="PDI_b_family"/>
    <property type="match status" value="1"/>
</dbReference>
<dbReference type="SUPFAM" id="SSF52833">
    <property type="entry name" value="Thioredoxin-like"/>
    <property type="match status" value="4"/>
</dbReference>
<dbReference type="GO" id="GO:0015035">
    <property type="term" value="F:protein-disulfide reductase activity"/>
    <property type="evidence" value="ECO:0007669"/>
    <property type="project" value="UniProtKB-ARBA"/>
</dbReference>
<sequence length="544" mass="58245">MRTFASLAAASLALVGLASASSDVHDLKKDNFKDFISEHDLVLAEFFAPWCGHCKALAPEYEEAATTLKEKNIALVKVDCTAEGDLCKDYGVEGYPTVKVFRGLDNVKPYPGARKAPAIVSYMTKQQLPAVSLLTPDTLEEFKTTDKVVVVAYIAADDKSSNQTYTALAESLRDEYIFGATNDASLAKAEGVKQPGIILYKDFDEGKSTFTDTFDEQAVTKFIKTASTPLVGEVGPETYAGYMAAGIPLGYIFAETPEERASLAEALRPVAEKYKGVVNFATIDAKAFGAHAGNLNLPTDKFPSFAIQETVKNEKYPFEGSSLTEKKIGAFVKDFVDGKIEPSIKSEPIPEKQESPVTVVVAHSYKDIVLDDSKDVLVEFYAPWCGHCKALAPTYEKLAELYSSPDFSSKVTVAKIDATLNDVPDEIAGFPTIKLYPAGAKDSPVDYSGSRTMEDLAAFIRDNGKHGVDGLAAKSDDDDDVMEDVSSAASDTMAKAAPAATTVAEEASSGVKEAVKSVVSEAVDAAKTVVADTDAGGPQEHDEL</sequence>
<protein>
    <recommendedName>
        <fullName evidence="12 15">Protein disulfide-isomerase</fullName>
        <ecNumber evidence="5 15">5.3.4.1</ecNumber>
    </recommendedName>
</protein>
<dbReference type="RefSeq" id="XP_013310140.1">
    <property type="nucleotide sequence ID" value="XM_013454686.1"/>
</dbReference>
<comment type="function">
    <text evidence="2">Participates in the folding of proteins containing disulfide bonds, may be involved in glycosylation, prolyl hydroxylation and triglyceride transfer.</text>
</comment>
<dbReference type="GO" id="GO:0003756">
    <property type="term" value="F:protein disulfide isomerase activity"/>
    <property type="evidence" value="ECO:0007669"/>
    <property type="project" value="UniProtKB-EC"/>
</dbReference>
<dbReference type="InterPro" id="IPR013766">
    <property type="entry name" value="Thioredoxin_domain"/>
</dbReference>
<dbReference type="FunFam" id="3.40.30.10:FF:000017">
    <property type="entry name" value="Protein disulfide-isomerase A4"/>
    <property type="match status" value="1"/>
</dbReference>
<dbReference type="Pfam" id="PF00085">
    <property type="entry name" value="Thioredoxin"/>
    <property type="match status" value="2"/>
</dbReference>
<evidence type="ECO:0000256" key="15">
    <source>
        <dbReference type="RuleBase" id="RU361130"/>
    </source>
</evidence>
<dbReference type="InterPro" id="IPR005792">
    <property type="entry name" value="Prot_disulphide_isomerase"/>
</dbReference>
<dbReference type="PROSITE" id="PS51352">
    <property type="entry name" value="THIOREDOXIN_2"/>
    <property type="match status" value="2"/>
</dbReference>
<evidence type="ECO:0000256" key="6">
    <source>
        <dbReference type="ARBA" id="ARBA00022729"/>
    </source>
</evidence>
<organism evidence="17 18">
    <name type="scientific">Exophiala xenobiotica</name>
    <dbReference type="NCBI Taxonomy" id="348802"/>
    <lineage>
        <taxon>Eukaryota</taxon>
        <taxon>Fungi</taxon>
        <taxon>Dikarya</taxon>
        <taxon>Ascomycota</taxon>
        <taxon>Pezizomycotina</taxon>
        <taxon>Eurotiomycetes</taxon>
        <taxon>Chaetothyriomycetidae</taxon>
        <taxon>Chaetothyriales</taxon>
        <taxon>Herpotrichiellaceae</taxon>
        <taxon>Exophiala</taxon>
    </lineage>
</organism>
<dbReference type="PROSITE" id="PS00194">
    <property type="entry name" value="THIOREDOXIN_1"/>
    <property type="match status" value="2"/>
</dbReference>
<dbReference type="GO" id="GO:0005788">
    <property type="term" value="C:endoplasmic reticulum lumen"/>
    <property type="evidence" value="ECO:0007669"/>
    <property type="project" value="UniProtKB-SubCell"/>
</dbReference>
<dbReference type="OrthoDB" id="427280at2759"/>
<feature type="domain" description="Thioredoxin" evidence="16">
    <location>
        <begin position="322"/>
        <end position="465"/>
    </location>
</feature>
<dbReference type="PRINTS" id="PR00421">
    <property type="entry name" value="THIOREDOXIN"/>
</dbReference>
<keyword evidence="10 15" id="KW-0413">Isomerase</keyword>
<dbReference type="NCBIfam" id="TIGR01126">
    <property type="entry name" value="pdi_dom"/>
    <property type="match status" value="2"/>
</dbReference>
<dbReference type="CDD" id="cd02995">
    <property type="entry name" value="PDI_a_PDI_a'_C"/>
    <property type="match status" value="1"/>
</dbReference>
<keyword evidence="18" id="KW-1185">Reference proteome</keyword>
<evidence type="ECO:0000256" key="4">
    <source>
        <dbReference type="ARBA" id="ARBA00006347"/>
    </source>
</evidence>
<evidence type="ECO:0000256" key="8">
    <source>
        <dbReference type="ARBA" id="ARBA00022824"/>
    </source>
</evidence>
<feature type="signal peptide" evidence="15">
    <location>
        <begin position="1"/>
        <end position="20"/>
    </location>
</feature>
<evidence type="ECO:0000256" key="5">
    <source>
        <dbReference type="ARBA" id="ARBA00012723"/>
    </source>
</evidence>
<dbReference type="InterPro" id="IPR036249">
    <property type="entry name" value="Thioredoxin-like_sf"/>
</dbReference>
<dbReference type="STRING" id="348802.A0A0D2BBR4"/>
<evidence type="ECO:0000256" key="13">
    <source>
        <dbReference type="PIRSR" id="PIRSR605792-51"/>
    </source>
</evidence>
<dbReference type="PANTHER" id="PTHR18929">
    <property type="entry name" value="PROTEIN DISULFIDE ISOMERASE"/>
    <property type="match status" value="1"/>
</dbReference>
<dbReference type="CDD" id="cd02961">
    <property type="entry name" value="PDI_a_family"/>
    <property type="match status" value="1"/>
</dbReference>
<dbReference type="FunFam" id="3.40.30.10:FF:000154">
    <property type="entry name" value="Protein disulfide-isomerase"/>
    <property type="match status" value="1"/>
</dbReference>
<keyword evidence="9 13" id="KW-1015">Disulfide bond</keyword>
<dbReference type="CDD" id="cd02982">
    <property type="entry name" value="PDI_b'_family"/>
    <property type="match status" value="1"/>
</dbReference>
<dbReference type="GO" id="GO:0034976">
    <property type="term" value="P:response to endoplasmic reticulum stress"/>
    <property type="evidence" value="ECO:0007669"/>
    <property type="project" value="TreeGrafter"/>
</dbReference>
<feature type="disulfide bond" description="Redox-active" evidence="13">
    <location>
        <begin position="51"/>
        <end position="54"/>
    </location>
</feature>
<feature type="domain" description="Thioredoxin" evidence="16">
    <location>
        <begin position="3"/>
        <end position="128"/>
    </location>
</feature>
<feature type="chain" id="PRO_5005112829" description="Protein disulfide-isomerase" evidence="15">
    <location>
        <begin position="21"/>
        <end position="544"/>
    </location>
</feature>
<dbReference type="NCBIfam" id="TIGR01130">
    <property type="entry name" value="ER_PDI_fam"/>
    <property type="match status" value="1"/>
</dbReference>
<evidence type="ECO:0000256" key="1">
    <source>
        <dbReference type="ARBA" id="ARBA00001182"/>
    </source>
</evidence>
<dbReference type="EMBL" id="KN847323">
    <property type="protein sequence ID" value="KIW49556.1"/>
    <property type="molecule type" value="Genomic_DNA"/>
</dbReference>
<dbReference type="PANTHER" id="PTHR18929:SF132">
    <property type="entry name" value="PROTEIN DISULFIDE-ISOMERASE A3"/>
    <property type="match status" value="1"/>
</dbReference>
<accession>A0A0D2BBR4</accession>
<keyword evidence="6 15" id="KW-0732">Signal</keyword>
<comment type="similarity">
    <text evidence="4 14">Belongs to the protein disulfide isomerase family.</text>
</comment>
<evidence type="ECO:0000256" key="2">
    <source>
        <dbReference type="ARBA" id="ARBA00002692"/>
    </source>
</evidence>
<evidence type="ECO:0000256" key="7">
    <source>
        <dbReference type="ARBA" id="ARBA00022737"/>
    </source>
</evidence>
<dbReference type="InterPro" id="IPR017937">
    <property type="entry name" value="Thioredoxin_CS"/>
</dbReference>
<evidence type="ECO:0000256" key="3">
    <source>
        <dbReference type="ARBA" id="ARBA00004319"/>
    </source>
</evidence>
<dbReference type="FunFam" id="3.40.30.10:FF:000185">
    <property type="entry name" value="Protein disulfide-isomerase"/>
    <property type="match status" value="1"/>
</dbReference>
<evidence type="ECO:0000313" key="18">
    <source>
        <dbReference type="Proteomes" id="UP000054342"/>
    </source>
</evidence>
<dbReference type="GO" id="GO:0006457">
    <property type="term" value="P:protein folding"/>
    <property type="evidence" value="ECO:0007669"/>
    <property type="project" value="TreeGrafter"/>
</dbReference>
<evidence type="ECO:0000256" key="12">
    <source>
        <dbReference type="ARBA" id="ARBA00039846"/>
    </source>
</evidence>
<reference evidence="17 18" key="1">
    <citation type="submission" date="2015-01" db="EMBL/GenBank/DDBJ databases">
        <title>The Genome Sequence of Exophiala xenobiotica CBS118157.</title>
        <authorList>
            <consortium name="The Broad Institute Genomics Platform"/>
            <person name="Cuomo C."/>
            <person name="de Hoog S."/>
            <person name="Gorbushina A."/>
            <person name="Stielow B."/>
            <person name="Teixiera M."/>
            <person name="Abouelleil A."/>
            <person name="Chapman S.B."/>
            <person name="Priest M."/>
            <person name="Young S.K."/>
            <person name="Wortman J."/>
            <person name="Nusbaum C."/>
            <person name="Birren B."/>
        </authorList>
    </citation>
    <scope>NUCLEOTIDE SEQUENCE [LARGE SCALE GENOMIC DNA]</scope>
    <source>
        <strain evidence="17 18">CBS 118157</strain>
    </source>
</reference>
<keyword evidence="8" id="KW-0256">Endoplasmic reticulum</keyword>
<dbReference type="HOGENOM" id="CLU_025879_5_0_1"/>
<dbReference type="InterPro" id="IPR005788">
    <property type="entry name" value="PDI_thioredoxin-like_dom"/>
</dbReference>
<dbReference type="EC" id="5.3.4.1" evidence="5 15"/>
<evidence type="ECO:0000256" key="11">
    <source>
        <dbReference type="ARBA" id="ARBA00023284"/>
    </source>
</evidence>
<dbReference type="GO" id="GO:0051082">
    <property type="term" value="F:unfolded protein binding"/>
    <property type="evidence" value="ECO:0007669"/>
    <property type="project" value="UniProtKB-ARBA"/>
</dbReference>
<comment type="subcellular location">
    <subcellularLocation>
        <location evidence="3">Endoplasmic reticulum lumen</location>
    </subcellularLocation>
</comment>
<feature type="disulfide bond" description="Redox-active" evidence="13">
    <location>
        <begin position="385"/>
        <end position="388"/>
    </location>
</feature>
<evidence type="ECO:0000256" key="9">
    <source>
        <dbReference type="ARBA" id="ARBA00023157"/>
    </source>
</evidence>
<dbReference type="FunFam" id="3.40.30.10:FF:000139">
    <property type="entry name" value="Protein disulfide-isomerase"/>
    <property type="match status" value="1"/>
</dbReference>
<dbReference type="Proteomes" id="UP000054342">
    <property type="component" value="Unassembled WGS sequence"/>
</dbReference>
<evidence type="ECO:0000313" key="17">
    <source>
        <dbReference type="EMBL" id="KIW49556.1"/>
    </source>
</evidence>
<keyword evidence="11 13" id="KW-0676">Redox-active center</keyword>
<dbReference type="Pfam" id="PF13848">
    <property type="entry name" value="Thioredoxin_6"/>
    <property type="match status" value="1"/>
</dbReference>
<evidence type="ECO:0000256" key="10">
    <source>
        <dbReference type="ARBA" id="ARBA00023235"/>
    </source>
</evidence>
<keyword evidence="7" id="KW-0677">Repeat</keyword>
<comment type="catalytic activity">
    <reaction evidence="1 15">
        <text>Catalyzes the rearrangement of -S-S- bonds in proteins.</text>
        <dbReference type="EC" id="5.3.4.1"/>
    </reaction>
</comment>
<dbReference type="Gene3D" id="3.40.30.10">
    <property type="entry name" value="Glutaredoxin"/>
    <property type="match status" value="4"/>
</dbReference>
<dbReference type="GeneID" id="25333133"/>
<proteinExistence type="inferred from homology"/>
<name>A0A0D2BBR4_9EURO</name>
<gene>
    <name evidence="17" type="ORF">PV05_11225</name>
</gene>
<dbReference type="AlphaFoldDB" id="A0A0D2BBR4"/>